<name>A0A7J8TJ03_GOSDV</name>
<sequence length="62" mass="7475">MQRLDWCEFAYKGGNYKKKVREISNAWNQTQKMKRFTSNPMTTPEYDWWRGKKVNDNVPVSS</sequence>
<protein>
    <submittedName>
        <fullName evidence="1">Uncharacterized protein</fullName>
    </submittedName>
</protein>
<keyword evidence="2" id="KW-1185">Reference proteome</keyword>
<dbReference type="EMBL" id="JABFAC010250060">
    <property type="protein sequence ID" value="MBA0638162.1"/>
    <property type="molecule type" value="Genomic_DNA"/>
</dbReference>
<dbReference type="PANTHER" id="PTHR48200">
    <property type="entry name" value="PROTEIN, PUTATIVE-RELATED"/>
    <property type="match status" value="1"/>
</dbReference>
<dbReference type="PANTHER" id="PTHR48200:SF1">
    <property type="entry name" value="AMINOTRANSFERASE-LIKE PLANT MOBILE DOMAIN-CONTAINING PROTEIN"/>
    <property type="match status" value="1"/>
</dbReference>
<evidence type="ECO:0000313" key="1">
    <source>
        <dbReference type="EMBL" id="MBA0638162.1"/>
    </source>
</evidence>
<comment type="caution">
    <text evidence="1">The sequence shown here is derived from an EMBL/GenBank/DDBJ whole genome shotgun (WGS) entry which is preliminary data.</text>
</comment>
<gene>
    <name evidence="1" type="ORF">Godav_029158</name>
</gene>
<reference evidence="1 2" key="1">
    <citation type="journal article" date="2019" name="Genome Biol. Evol.">
        <title>Insights into the evolution of the New World diploid cottons (Gossypium, subgenus Houzingenia) based on genome sequencing.</title>
        <authorList>
            <person name="Grover C.E."/>
            <person name="Arick M.A. 2nd"/>
            <person name="Thrash A."/>
            <person name="Conover J.L."/>
            <person name="Sanders W.S."/>
            <person name="Peterson D.G."/>
            <person name="Frelichowski J.E."/>
            <person name="Scheffler J.A."/>
            <person name="Scheffler B.E."/>
            <person name="Wendel J.F."/>
        </authorList>
    </citation>
    <scope>NUCLEOTIDE SEQUENCE [LARGE SCALE GENOMIC DNA]</scope>
    <source>
        <strain evidence="1">27</strain>
        <tissue evidence="1">Leaf</tissue>
    </source>
</reference>
<proteinExistence type="predicted"/>
<dbReference type="AlphaFoldDB" id="A0A7J8TJ03"/>
<organism evidence="1 2">
    <name type="scientific">Gossypium davidsonii</name>
    <name type="common">Davidson's cotton</name>
    <name type="synonym">Gossypium klotzschianum subsp. davidsonii</name>
    <dbReference type="NCBI Taxonomy" id="34287"/>
    <lineage>
        <taxon>Eukaryota</taxon>
        <taxon>Viridiplantae</taxon>
        <taxon>Streptophyta</taxon>
        <taxon>Embryophyta</taxon>
        <taxon>Tracheophyta</taxon>
        <taxon>Spermatophyta</taxon>
        <taxon>Magnoliopsida</taxon>
        <taxon>eudicotyledons</taxon>
        <taxon>Gunneridae</taxon>
        <taxon>Pentapetalae</taxon>
        <taxon>rosids</taxon>
        <taxon>malvids</taxon>
        <taxon>Malvales</taxon>
        <taxon>Malvaceae</taxon>
        <taxon>Malvoideae</taxon>
        <taxon>Gossypium</taxon>
    </lineage>
</organism>
<accession>A0A7J8TJ03</accession>
<evidence type="ECO:0000313" key="2">
    <source>
        <dbReference type="Proteomes" id="UP000593561"/>
    </source>
</evidence>
<dbReference type="Proteomes" id="UP000593561">
    <property type="component" value="Unassembled WGS sequence"/>
</dbReference>